<feature type="non-terminal residue" evidence="3">
    <location>
        <position position="1"/>
    </location>
</feature>
<organism evidence="3">
    <name type="scientific">marine metagenome</name>
    <dbReference type="NCBI Taxonomy" id="408172"/>
    <lineage>
        <taxon>unclassified sequences</taxon>
        <taxon>metagenomes</taxon>
        <taxon>ecological metagenomes</taxon>
    </lineage>
</organism>
<evidence type="ECO:0008006" key="4">
    <source>
        <dbReference type="Google" id="ProtNLM"/>
    </source>
</evidence>
<accession>A0A381S6Y8</accession>
<dbReference type="Gene3D" id="3.40.50.720">
    <property type="entry name" value="NAD(P)-binding Rossmann-like Domain"/>
    <property type="match status" value="1"/>
</dbReference>
<dbReference type="EMBL" id="UINC01002564">
    <property type="protein sequence ID" value="SUZ98017.1"/>
    <property type="molecule type" value="Genomic_DNA"/>
</dbReference>
<dbReference type="GO" id="GO:0050661">
    <property type="term" value="F:NADP binding"/>
    <property type="evidence" value="ECO:0007669"/>
    <property type="project" value="InterPro"/>
</dbReference>
<dbReference type="SUPFAM" id="SSF48179">
    <property type="entry name" value="6-phosphogluconate dehydrogenase C-terminal domain-like"/>
    <property type="match status" value="1"/>
</dbReference>
<evidence type="ECO:0000259" key="2">
    <source>
        <dbReference type="Pfam" id="PF09130"/>
    </source>
</evidence>
<dbReference type="Gene3D" id="1.10.1040.10">
    <property type="entry name" value="N-(1-d-carboxylethyl)-l-norvaline Dehydrogenase, domain 2"/>
    <property type="match status" value="1"/>
</dbReference>
<dbReference type="InterPro" id="IPR006115">
    <property type="entry name" value="6PGDH_NADP-bd"/>
</dbReference>
<sequence length="291" mass="29732">VVVKTVGVMSPGDMGSGVGGILVRSGLRVITSLKGRSEASSTRAAEQGIVDVGSLDDVVASSDLMLSILVPSEALAFAASAAESIVRTNSHVAFADCNAVSPATGVKIGKIITAAGGMFIDAGIIGGSPRTGAIPRFYASGEHAGILAELDGKGISVPVMRGAVGRASGLKMLYAALTKGTAALHASTLMAAKSLGLFDDLIHELEQSQSGTLTAMGRVNSISAQAFRWIGEMEEIASTFEDAGVTPNIHAGAAETFQKISDSSIGRERVGTVDQDRTLEDTVAAMLVKLD</sequence>
<protein>
    <recommendedName>
        <fullName evidence="4">Phosphogluconate dehydrogenase NAD-binding putative C-terminal domain-containing protein</fullName>
    </recommendedName>
</protein>
<dbReference type="SUPFAM" id="SSF51735">
    <property type="entry name" value="NAD(P)-binding Rossmann-fold domains"/>
    <property type="match status" value="1"/>
</dbReference>
<proteinExistence type="predicted"/>
<dbReference type="InterPro" id="IPR013328">
    <property type="entry name" value="6PGD_dom2"/>
</dbReference>
<feature type="domain" description="6-phosphogluconate dehydrogenase NADP-binding" evidence="1">
    <location>
        <begin position="6"/>
        <end position="141"/>
    </location>
</feature>
<dbReference type="Pfam" id="PF03446">
    <property type="entry name" value="NAD_binding_2"/>
    <property type="match status" value="1"/>
</dbReference>
<evidence type="ECO:0000313" key="3">
    <source>
        <dbReference type="EMBL" id="SUZ98017.1"/>
    </source>
</evidence>
<evidence type="ECO:0000259" key="1">
    <source>
        <dbReference type="Pfam" id="PF03446"/>
    </source>
</evidence>
<dbReference type="InterPro" id="IPR036291">
    <property type="entry name" value="NAD(P)-bd_dom_sf"/>
</dbReference>
<dbReference type="InterPro" id="IPR008927">
    <property type="entry name" value="6-PGluconate_DH-like_C_sf"/>
</dbReference>
<feature type="domain" description="Phosphogluconate dehydrogenase NAD-binding putative C-terminal" evidence="2">
    <location>
        <begin position="192"/>
        <end position="259"/>
    </location>
</feature>
<gene>
    <name evidence="3" type="ORF">METZ01_LOCUS50871</name>
</gene>
<dbReference type="AlphaFoldDB" id="A0A381S6Y8"/>
<dbReference type="Pfam" id="PF09130">
    <property type="entry name" value="DUF1932"/>
    <property type="match status" value="1"/>
</dbReference>
<dbReference type="InterPro" id="IPR015814">
    <property type="entry name" value="Pgluconate_DH_NAD-bd_C"/>
</dbReference>
<reference evidence="3" key="1">
    <citation type="submission" date="2018-05" db="EMBL/GenBank/DDBJ databases">
        <authorList>
            <person name="Lanie J.A."/>
            <person name="Ng W.-L."/>
            <person name="Kazmierczak K.M."/>
            <person name="Andrzejewski T.M."/>
            <person name="Davidsen T.M."/>
            <person name="Wayne K.J."/>
            <person name="Tettelin H."/>
            <person name="Glass J.I."/>
            <person name="Rusch D."/>
            <person name="Podicherti R."/>
            <person name="Tsui H.-C.T."/>
            <person name="Winkler M.E."/>
        </authorList>
    </citation>
    <scope>NUCLEOTIDE SEQUENCE</scope>
</reference>
<name>A0A381S6Y8_9ZZZZ</name>